<evidence type="ECO:0000313" key="7">
    <source>
        <dbReference type="Proteomes" id="UP001595755"/>
    </source>
</evidence>
<proteinExistence type="predicted"/>
<dbReference type="CDD" id="cd07377">
    <property type="entry name" value="WHTH_GntR"/>
    <property type="match status" value="1"/>
</dbReference>
<dbReference type="RefSeq" id="WP_204604166.1">
    <property type="nucleotide sequence ID" value="NZ_JBHSED010000070.1"/>
</dbReference>
<keyword evidence="7" id="KW-1185">Reference proteome</keyword>
<dbReference type="Pfam" id="PF00392">
    <property type="entry name" value="GntR"/>
    <property type="match status" value="1"/>
</dbReference>
<dbReference type="PANTHER" id="PTHR30146:SF95">
    <property type="entry name" value="RIBOSE OPERON REPRESSOR"/>
    <property type="match status" value="1"/>
</dbReference>
<protein>
    <submittedName>
        <fullName evidence="6">GntR family transcriptional regulator</fullName>
    </submittedName>
</protein>
<feature type="domain" description="HTH gntR-type" evidence="5">
    <location>
        <begin position="5"/>
        <end position="73"/>
    </location>
</feature>
<dbReference type="SUPFAM" id="SSF46785">
    <property type="entry name" value="Winged helix' DNA-binding domain"/>
    <property type="match status" value="1"/>
</dbReference>
<dbReference type="InterPro" id="IPR036390">
    <property type="entry name" value="WH_DNA-bd_sf"/>
</dbReference>
<dbReference type="PROSITE" id="PS50949">
    <property type="entry name" value="HTH_GNTR"/>
    <property type="match status" value="1"/>
</dbReference>
<dbReference type="InterPro" id="IPR046335">
    <property type="entry name" value="LacI/GalR-like_sensor"/>
</dbReference>
<sequence>MNAKKPLYSQIQDYVMDRIGSGDWSPHSRIPPERELAEQFQVSRITAKHAMLKLVNDGWLYRHRGKGTFVADRAREERTPSANESARSTFAQRGKKMIGFIIPWMEAYYSSQLIAGIEASLNRLSYHFLFKRIASREEESQALQELMDMPVDGIIIVASQGEQHFNDDIVRLVLNKHPVVLVERTMRDIRTNGVYCHTEEIGQLMVGYLGELGATNIGLVTYPRLYTIGISDRVNGFQRALVQRGMEPLSEQRILSLPTSLLEPSAPREIPAELLDYLRRNEDIDAIATVDALLAQYVGMACAKLNRRQMRIICCDQPLLFPNCVPPVAYIDQSPFEMGTRAAQLIVEAIEQGSEPRKEAIAPRLVELVPRG</sequence>
<dbReference type="Gene3D" id="1.10.10.10">
    <property type="entry name" value="Winged helix-like DNA-binding domain superfamily/Winged helix DNA-binding domain"/>
    <property type="match status" value="1"/>
</dbReference>
<keyword evidence="1" id="KW-0678">Repressor</keyword>
<dbReference type="InterPro" id="IPR028082">
    <property type="entry name" value="Peripla_BP_I"/>
</dbReference>
<evidence type="ECO:0000256" key="1">
    <source>
        <dbReference type="ARBA" id="ARBA00022491"/>
    </source>
</evidence>
<dbReference type="InterPro" id="IPR000524">
    <property type="entry name" value="Tscrpt_reg_HTH_GntR"/>
</dbReference>
<dbReference type="SMART" id="SM00345">
    <property type="entry name" value="HTH_GNTR"/>
    <property type="match status" value="1"/>
</dbReference>
<organism evidence="6 7">
    <name type="scientific">Cohnella boryungensis</name>
    <dbReference type="NCBI Taxonomy" id="768479"/>
    <lineage>
        <taxon>Bacteria</taxon>
        <taxon>Bacillati</taxon>
        <taxon>Bacillota</taxon>
        <taxon>Bacilli</taxon>
        <taxon>Bacillales</taxon>
        <taxon>Paenibacillaceae</taxon>
        <taxon>Cohnella</taxon>
    </lineage>
</organism>
<dbReference type="SUPFAM" id="SSF53822">
    <property type="entry name" value="Periplasmic binding protein-like I"/>
    <property type="match status" value="1"/>
</dbReference>
<evidence type="ECO:0000256" key="3">
    <source>
        <dbReference type="ARBA" id="ARBA00023125"/>
    </source>
</evidence>
<keyword evidence="3" id="KW-0238">DNA-binding</keyword>
<dbReference type="PRINTS" id="PR00035">
    <property type="entry name" value="HTHGNTR"/>
</dbReference>
<dbReference type="EMBL" id="JBHSED010000070">
    <property type="protein sequence ID" value="MFC4306990.1"/>
    <property type="molecule type" value="Genomic_DNA"/>
</dbReference>
<keyword evidence="4" id="KW-0804">Transcription</keyword>
<dbReference type="Pfam" id="PF13377">
    <property type="entry name" value="Peripla_BP_3"/>
    <property type="match status" value="1"/>
</dbReference>
<evidence type="ECO:0000256" key="2">
    <source>
        <dbReference type="ARBA" id="ARBA00023015"/>
    </source>
</evidence>
<evidence type="ECO:0000256" key="4">
    <source>
        <dbReference type="ARBA" id="ARBA00023163"/>
    </source>
</evidence>
<dbReference type="InterPro" id="IPR036388">
    <property type="entry name" value="WH-like_DNA-bd_sf"/>
</dbReference>
<dbReference type="Gene3D" id="3.40.50.2300">
    <property type="match status" value="2"/>
</dbReference>
<accession>A0ABV8SIZ6</accession>
<evidence type="ECO:0000313" key="6">
    <source>
        <dbReference type="EMBL" id="MFC4306990.1"/>
    </source>
</evidence>
<name>A0ABV8SIZ6_9BACL</name>
<dbReference type="PANTHER" id="PTHR30146">
    <property type="entry name" value="LACI-RELATED TRANSCRIPTIONAL REPRESSOR"/>
    <property type="match status" value="1"/>
</dbReference>
<reference evidence="7" key="1">
    <citation type="journal article" date="2019" name="Int. J. Syst. Evol. Microbiol.">
        <title>The Global Catalogue of Microorganisms (GCM) 10K type strain sequencing project: providing services to taxonomists for standard genome sequencing and annotation.</title>
        <authorList>
            <consortium name="The Broad Institute Genomics Platform"/>
            <consortium name="The Broad Institute Genome Sequencing Center for Infectious Disease"/>
            <person name="Wu L."/>
            <person name="Ma J."/>
        </authorList>
    </citation>
    <scope>NUCLEOTIDE SEQUENCE [LARGE SCALE GENOMIC DNA]</scope>
    <source>
        <strain evidence="7">CGMCC 4.1641</strain>
    </source>
</reference>
<dbReference type="CDD" id="cd06267">
    <property type="entry name" value="PBP1_LacI_sugar_binding-like"/>
    <property type="match status" value="1"/>
</dbReference>
<dbReference type="Proteomes" id="UP001595755">
    <property type="component" value="Unassembled WGS sequence"/>
</dbReference>
<gene>
    <name evidence="6" type="ORF">ACFO1S_26565</name>
</gene>
<keyword evidence="2" id="KW-0805">Transcription regulation</keyword>
<comment type="caution">
    <text evidence="6">The sequence shown here is derived from an EMBL/GenBank/DDBJ whole genome shotgun (WGS) entry which is preliminary data.</text>
</comment>
<evidence type="ECO:0000259" key="5">
    <source>
        <dbReference type="PROSITE" id="PS50949"/>
    </source>
</evidence>